<gene>
    <name evidence="17" type="ORF">CEXT_194261</name>
</gene>
<keyword evidence="10 16" id="KW-0040">ANK repeat</keyword>
<keyword evidence="7" id="KW-0528">Neurotoxin</keyword>
<comment type="subunit">
    <text evidence="14">Homotetramer in membranes.</text>
</comment>
<keyword evidence="6" id="KW-0800">Toxin</keyword>
<dbReference type="SUPFAM" id="SSF48403">
    <property type="entry name" value="Ankyrin repeat"/>
    <property type="match status" value="1"/>
</dbReference>
<keyword evidence="3" id="KW-0268">Exocytosis</keyword>
<dbReference type="GO" id="GO:0044218">
    <property type="term" value="C:other organism cell membrane"/>
    <property type="evidence" value="ECO:0007669"/>
    <property type="project" value="UniProtKB-KW"/>
</dbReference>
<sequence length="160" mass="17399">MEQVWIPSVDGTTALHHAVIYGHISVARLLLLENNACPDVADNIMKCTPLFYAVKDNDSKIVEQLLDANVKVQARNAFGMSSLHIAAKMGKQTLFPILLKCSNPTNDVNAKDKRGFTPLHFCALGNHRATAEVLLDNGADKNSQDFDGCTPLIIAAEKAI</sequence>
<evidence type="ECO:0000256" key="10">
    <source>
        <dbReference type="ARBA" id="ARBA00023043"/>
    </source>
</evidence>
<evidence type="ECO:0000256" key="11">
    <source>
        <dbReference type="ARBA" id="ARBA00023136"/>
    </source>
</evidence>
<evidence type="ECO:0000256" key="1">
    <source>
        <dbReference type="ARBA" id="ARBA00004175"/>
    </source>
</evidence>
<accession>A0AAV4MMA6</accession>
<name>A0AAV4MMA6_CAEEX</name>
<dbReference type="PRINTS" id="PR01415">
    <property type="entry name" value="ANKYRIN"/>
</dbReference>
<comment type="similarity">
    <text evidence="13">Belongs to the cationic peptide 01 (latrotoxin) family. 03 (alpha-latrotoxin) subfamily.</text>
</comment>
<dbReference type="SMART" id="SM00248">
    <property type="entry name" value="ANK"/>
    <property type="match status" value="4"/>
</dbReference>
<reference evidence="17 18" key="1">
    <citation type="submission" date="2021-06" db="EMBL/GenBank/DDBJ databases">
        <title>Caerostris extrusa draft genome.</title>
        <authorList>
            <person name="Kono N."/>
            <person name="Arakawa K."/>
        </authorList>
    </citation>
    <scope>NUCLEOTIDE SEQUENCE [LARGE SCALE GENOMIC DNA]</scope>
</reference>
<keyword evidence="11" id="KW-0472">Membrane</keyword>
<dbReference type="Proteomes" id="UP001054945">
    <property type="component" value="Unassembled WGS sequence"/>
</dbReference>
<evidence type="ECO:0000256" key="8">
    <source>
        <dbReference type="ARBA" id="ARBA00022737"/>
    </source>
</evidence>
<evidence type="ECO:0000256" key="3">
    <source>
        <dbReference type="ARBA" id="ARBA00022483"/>
    </source>
</evidence>
<evidence type="ECO:0000256" key="16">
    <source>
        <dbReference type="PROSITE-ProRule" id="PRU00023"/>
    </source>
</evidence>
<dbReference type="GO" id="GO:0090729">
    <property type="term" value="F:toxin activity"/>
    <property type="evidence" value="ECO:0007669"/>
    <property type="project" value="UniProtKB-KW"/>
</dbReference>
<evidence type="ECO:0000256" key="13">
    <source>
        <dbReference type="ARBA" id="ARBA00049657"/>
    </source>
</evidence>
<dbReference type="PANTHER" id="PTHR24198:SF165">
    <property type="entry name" value="ANKYRIN REPEAT-CONTAINING PROTEIN-RELATED"/>
    <property type="match status" value="1"/>
</dbReference>
<dbReference type="PROSITE" id="PS50297">
    <property type="entry name" value="ANK_REP_REGION"/>
    <property type="match status" value="2"/>
</dbReference>
<keyword evidence="5" id="KW-1052">Target cell membrane</keyword>
<protein>
    <recommendedName>
        <fullName evidence="15">Alpha-latrotoxin</fullName>
    </recommendedName>
</protein>
<evidence type="ECO:0000256" key="14">
    <source>
        <dbReference type="ARBA" id="ARBA00049715"/>
    </source>
</evidence>
<keyword evidence="12" id="KW-1053">Target membrane</keyword>
<evidence type="ECO:0000256" key="4">
    <source>
        <dbReference type="ARBA" id="ARBA00022525"/>
    </source>
</evidence>
<comment type="subcellular location">
    <subcellularLocation>
        <location evidence="2">Secreted</location>
    </subcellularLocation>
    <subcellularLocation>
        <location evidence="1">Target cell membrane</location>
    </subcellularLocation>
</comment>
<evidence type="ECO:0000256" key="2">
    <source>
        <dbReference type="ARBA" id="ARBA00004613"/>
    </source>
</evidence>
<dbReference type="InterPro" id="IPR036770">
    <property type="entry name" value="Ankyrin_rpt-contain_sf"/>
</dbReference>
<feature type="repeat" description="ANK" evidence="16">
    <location>
        <begin position="10"/>
        <end position="43"/>
    </location>
</feature>
<evidence type="ECO:0000256" key="5">
    <source>
        <dbReference type="ARBA" id="ARBA00022537"/>
    </source>
</evidence>
<keyword evidence="4" id="KW-0964">Secreted</keyword>
<dbReference type="InterPro" id="IPR002110">
    <property type="entry name" value="Ankyrin_rpt"/>
</dbReference>
<keyword evidence="18" id="KW-1185">Reference proteome</keyword>
<evidence type="ECO:0000256" key="15">
    <source>
        <dbReference type="ARBA" id="ARBA00049811"/>
    </source>
</evidence>
<dbReference type="PANTHER" id="PTHR24198">
    <property type="entry name" value="ANKYRIN REPEAT AND PROTEIN KINASE DOMAIN-CONTAINING PROTEIN"/>
    <property type="match status" value="1"/>
</dbReference>
<evidence type="ECO:0000256" key="7">
    <source>
        <dbReference type="ARBA" id="ARBA00022699"/>
    </source>
</evidence>
<keyword evidence="9" id="KW-0638">Presynaptic neurotoxin</keyword>
<evidence type="ECO:0000313" key="17">
    <source>
        <dbReference type="EMBL" id="GIX72965.1"/>
    </source>
</evidence>
<dbReference type="GO" id="GO:0006887">
    <property type="term" value="P:exocytosis"/>
    <property type="evidence" value="ECO:0007669"/>
    <property type="project" value="UniProtKB-KW"/>
</dbReference>
<feature type="repeat" description="ANK" evidence="16">
    <location>
        <begin position="114"/>
        <end position="146"/>
    </location>
</feature>
<dbReference type="GO" id="GO:0044231">
    <property type="term" value="C:host cell presynaptic membrane"/>
    <property type="evidence" value="ECO:0007669"/>
    <property type="project" value="UniProtKB-KW"/>
</dbReference>
<dbReference type="PROSITE" id="PS50088">
    <property type="entry name" value="ANK_REPEAT"/>
    <property type="match status" value="3"/>
</dbReference>
<dbReference type="Pfam" id="PF00023">
    <property type="entry name" value="Ank"/>
    <property type="match status" value="1"/>
</dbReference>
<dbReference type="Pfam" id="PF12796">
    <property type="entry name" value="Ank_2"/>
    <property type="match status" value="1"/>
</dbReference>
<organism evidence="17 18">
    <name type="scientific">Caerostris extrusa</name>
    <name type="common">Bark spider</name>
    <name type="synonym">Caerostris bankana</name>
    <dbReference type="NCBI Taxonomy" id="172846"/>
    <lineage>
        <taxon>Eukaryota</taxon>
        <taxon>Metazoa</taxon>
        <taxon>Ecdysozoa</taxon>
        <taxon>Arthropoda</taxon>
        <taxon>Chelicerata</taxon>
        <taxon>Arachnida</taxon>
        <taxon>Araneae</taxon>
        <taxon>Araneomorphae</taxon>
        <taxon>Entelegynae</taxon>
        <taxon>Araneoidea</taxon>
        <taxon>Araneidae</taxon>
        <taxon>Caerostris</taxon>
    </lineage>
</organism>
<dbReference type="Gene3D" id="1.25.40.20">
    <property type="entry name" value="Ankyrin repeat-containing domain"/>
    <property type="match status" value="2"/>
</dbReference>
<feature type="repeat" description="ANK" evidence="16">
    <location>
        <begin position="45"/>
        <end position="77"/>
    </location>
</feature>
<evidence type="ECO:0000256" key="9">
    <source>
        <dbReference type="ARBA" id="ARBA00023028"/>
    </source>
</evidence>
<dbReference type="EMBL" id="BPLR01002363">
    <property type="protein sequence ID" value="GIX72965.1"/>
    <property type="molecule type" value="Genomic_DNA"/>
</dbReference>
<proteinExistence type="inferred from homology"/>
<dbReference type="AlphaFoldDB" id="A0AAV4MMA6"/>
<evidence type="ECO:0000256" key="6">
    <source>
        <dbReference type="ARBA" id="ARBA00022656"/>
    </source>
</evidence>
<dbReference type="GO" id="GO:0005576">
    <property type="term" value="C:extracellular region"/>
    <property type="evidence" value="ECO:0007669"/>
    <property type="project" value="UniProtKB-SubCell"/>
</dbReference>
<evidence type="ECO:0000256" key="12">
    <source>
        <dbReference type="ARBA" id="ARBA00023298"/>
    </source>
</evidence>
<evidence type="ECO:0000313" key="18">
    <source>
        <dbReference type="Proteomes" id="UP001054945"/>
    </source>
</evidence>
<comment type="caution">
    <text evidence="17">The sequence shown here is derived from an EMBL/GenBank/DDBJ whole genome shotgun (WGS) entry which is preliminary data.</text>
</comment>
<keyword evidence="8" id="KW-0677">Repeat</keyword>